<feature type="compositionally biased region" description="Pro residues" evidence="1">
    <location>
        <begin position="543"/>
        <end position="577"/>
    </location>
</feature>
<evidence type="ECO:0000256" key="2">
    <source>
        <dbReference type="SAM" id="SignalP"/>
    </source>
</evidence>
<dbReference type="Proteomes" id="UP000317550">
    <property type="component" value="Chromosome"/>
</dbReference>
<accession>A0A516SFP3</accession>
<organism evidence="4 5">
    <name type="scientific">Chitinimonas arctica</name>
    <dbReference type="NCBI Taxonomy" id="2594795"/>
    <lineage>
        <taxon>Bacteria</taxon>
        <taxon>Pseudomonadati</taxon>
        <taxon>Pseudomonadota</taxon>
        <taxon>Betaproteobacteria</taxon>
        <taxon>Neisseriales</taxon>
        <taxon>Chitinibacteraceae</taxon>
        <taxon>Chitinimonas</taxon>
    </lineage>
</organism>
<protein>
    <recommendedName>
        <fullName evidence="3">FecR protein domain-containing protein</fullName>
    </recommendedName>
</protein>
<name>A0A516SFP3_9NEIS</name>
<evidence type="ECO:0000256" key="1">
    <source>
        <dbReference type="SAM" id="MobiDB-lite"/>
    </source>
</evidence>
<proteinExistence type="predicted"/>
<dbReference type="InterPro" id="IPR006860">
    <property type="entry name" value="FecR"/>
</dbReference>
<dbReference type="KEGG" id="cari:FNU76_11775"/>
<dbReference type="PANTHER" id="PTHR38731">
    <property type="entry name" value="LIPL45-RELATED LIPOPROTEIN-RELATED"/>
    <property type="match status" value="1"/>
</dbReference>
<feature type="chain" id="PRO_5028475038" description="FecR protein domain-containing protein" evidence="2">
    <location>
        <begin position="29"/>
        <end position="577"/>
    </location>
</feature>
<feature type="domain" description="FecR protein" evidence="3">
    <location>
        <begin position="67"/>
        <end position="149"/>
    </location>
</feature>
<evidence type="ECO:0000313" key="4">
    <source>
        <dbReference type="EMBL" id="QDQ26986.1"/>
    </source>
</evidence>
<keyword evidence="5" id="KW-1185">Reference proteome</keyword>
<feature type="signal peptide" evidence="2">
    <location>
        <begin position="1"/>
        <end position="28"/>
    </location>
</feature>
<dbReference type="OrthoDB" id="369729at2"/>
<dbReference type="Pfam" id="PF04773">
    <property type="entry name" value="FecR"/>
    <property type="match status" value="1"/>
</dbReference>
<evidence type="ECO:0000259" key="3">
    <source>
        <dbReference type="Pfam" id="PF04773"/>
    </source>
</evidence>
<sequence>MHSKQSKAWYGLVVAAGLLATLSLPVEAGPAGRVQFVNGAVSVVGVGAGGVTRTPKKGDVISEGEFINTGPDGNMQIRMNDDGIVAVRPNTRLRIDIFQYQGKQDGSENSVFSLLKGGFRAITGAVGRLNKDKYSVQTPTATIGIRGTDHEPFFIPEGSTEFGSAPAGTYDKVNVGQARIQTAAGMVDINPNQVGFAAGVGSRPALLPSVPAFFRATSQTSQSKSKASGQQQGEVAAVEAPAEQQAASQTATQRPTVATVEGLDGVRIDLTSQRATDNAGNPIDLNGQPLAGGVLAGALIDKQSDNRQGAGAGSADGARVRLGADGGLVAISDGIDRQLTRGSALLADRGGNLLNVGGVAIPVEWGRWDQTPPDHVFDSTRSGLDNDHLGSLHYIYGPSLTPAGKLDATSFGAAAGRYSLVGGTHPTSQRAGEAGRLEDMQMVVNFSAQRIDGYALKLSFGERVFRAINAEKVRLTPRFEFGLIGKCTGCGTNEDLIGKAAGGFVGPTANGVLTSYGLNSLGSVERAVGTALLGMAETYTTPPELPPLPTTPIPPEPEPPEPPEPPVPPCRLPPRSW</sequence>
<dbReference type="AlphaFoldDB" id="A0A516SFP3"/>
<keyword evidence="2" id="KW-0732">Signal</keyword>
<feature type="region of interest" description="Disordered" evidence="1">
    <location>
        <begin position="218"/>
        <end position="255"/>
    </location>
</feature>
<evidence type="ECO:0000313" key="5">
    <source>
        <dbReference type="Proteomes" id="UP000317550"/>
    </source>
</evidence>
<reference evidence="5" key="1">
    <citation type="submission" date="2019-07" db="EMBL/GenBank/DDBJ databases">
        <title>Chitinimonas sp. nov., isolated from Ny-Alesund, arctica soil.</title>
        <authorList>
            <person name="Xu Q."/>
            <person name="Peng F."/>
        </authorList>
    </citation>
    <scope>NUCLEOTIDE SEQUENCE [LARGE SCALE GENOMIC DNA]</scope>
    <source>
        <strain evidence="5">R3-44</strain>
    </source>
</reference>
<feature type="compositionally biased region" description="Low complexity" evidence="1">
    <location>
        <begin position="218"/>
        <end position="253"/>
    </location>
</feature>
<feature type="region of interest" description="Disordered" evidence="1">
    <location>
        <begin position="538"/>
        <end position="577"/>
    </location>
</feature>
<gene>
    <name evidence="4" type="ORF">FNU76_11775</name>
</gene>
<dbReference type="RefSeq" id="WP_144278379.1">
    <property type="nucleotide sequence ID" value="NZ_CP041730.1"/>
</dbReference>
<dbReference type="EMBL" id="CP041730">
    <property type="protein sequence ID" value="QDQ26986.1"/>
    <property type="molecule type" value="Genomic_DNA"/>
</dbReference>